<keyword evidence="2" id="KW-0560">Oxidoreductase</keyword>
<organism evidence="2">
    <name type="scientific">Caldilineaceae bacterium SB0664_bin_27</name>
    <dbReference type="NCBI Taxonomy" id="2605260"/>
    <lineage>
        <taxon>Bacteria</taxon>
        <taxon>Bacillati</taxon>
        <taxon>Chloroflexota</taxon>
        <taxon>Caldilineae</taxon>
        <taxon>Caldilineales</taxon>
        <taxon>Caldilineaceae</taxon>
    </lineage>
</organism>
<gene>
    <name evidence="2" type="ORF">F4Y42_04065</name>
</gene>
<accession>A0A6B0YNJ4</accession>
<dbReference type="SUPFAM" id="SSF51197">
    <property type="entry name" value="Clavaminate synthase-like"/>
    <property type="match status" value="1"/>
</dbReference>
<evidence type="ECO:0000313" key="2">
    <source>
        <dbReference type="EMBL" id="MXY92606.1"/>
    </source>
</evidence>
<evidence type="ECO:0000256" key="1">
    <source>
        <dbReference type="SAM" id="MobiDB-lite"/>
    </source>
</evidence>
<protein>
    <submittedName>
        <fullName evidence="2">Phytanoyl-CoA dioxygenase family protein</fullName>
    </submittedName>
</protein>
<dbReference type="EMBL" id="VXRG01000037">
    <property type="protein sequence ID" value="MXY92606.1"/>
    <property type="molecule type" value="Genomic_DNA"/>
</dbReference>
<feature type="compositionally biased region" description="Basic and acidic residues" evidence="1">
    <location>
        <begin position="270"/>
        <end position="288"/>
    </location>
</feature>
<proteinExistence type="predicted"/>
<feature type="region of interest" description="Disordered" evidence="1">
    <location>
        <begin position="266"/>
        <end position="288"/>
    </location>
</feature>
<reference evidence="2" key="1">
    <citation type="submission" date="2019-09" db="EMBL/GenBank/DDBJ databases">
        <title>Characterisation of the sponge microbiome using genome-centric metagenomics.</title>
        <authorList>
            <person name="Engelberts J.P."/>
            <person name="Robbins S.J."/>
            <person name="De Goeij J.M."/>
            <person name="Aranda M."/>
            <person name="Bell S.C."/>
            <person name="Webster N.S."/>
        </authorList>
    </citation>
    <scope>NUCLEOTIDE SEQUENCE</scope>
    <source>
        <strain evidence="2">SB0664_bin_27</strain>
    </source>
</reference>
<dbReference type="Gene3D" id="2.60.120.620">
    <property type="entry name" value="q2cbj1_9rhob like domain"/>
    <property type="match status" value="1"/>
</dbReference>
<name>A0A6B0YNJ4_9CHLR</name>
<sequence length="300" mass="33390">MQSTNVADGTKVTMSGHELVFGQNIFTPRDANDIAGDTTALRARIEEDGYLLIRDFYDRDAIMAARADILSYLSEQGGLDSDAPPAEGVIGPQNEAVALRNEVVVNMHAYLRVVNSDLIMAFFETFLGGPVLTLDHKWPRAVRRGHSTGAHYDVVFMGAGTKKLYTVWTPLDDLSLEMGPLAFCPGSNKLDALRRTYGAADAHNDMTEGHLSRNPLELIDILGVKWSSTPFRAGDVMIFGMYFLHGSLDNVSNRYRLSTDNRYQLSSEPVDERHMGPHPDQIPKAENRKTMAEMREKWGI</sequence>
<dbReference type="InterPro" id="IPR008775">
    <property type="entry name" value="Phytyl_CoA_dOase-like"/>
</dbReference>
<dbReference type="Pfam" id="PF05721">
    <property type="entry name" value="PhyH"/>
    <property type="match status" value="1"/>
</dbReference>
<dbReference type="GO" id="GO:0016706">
    <property type="term" value="F:2-oxoglutarate-dependent dioxygenase activity"/>
    <property type="evidence" value="ECO:0007669"/>
    <property type="project" value="UniProtKB-ARBA"/>
</dbReference>
<comment type="caution">
    <text evidence="2">The sequence shown here is derived from an EMBL/GenBank/DDBJ whole genome shotgun (WGS) entry which is preliminary data.</text>
</comment>
<dbReference type="PANTHER" id="PTHR40128:SF1">
    <property type="entry name" value="PHYTANOYL-COA HYDROXYLASE"/>
    <property type="match status" value="1"/>
</dbReference>
<keyword evidence="2" id="KW-0223">Dioxygenase</keyword>
<dbReference type="PANTHER" id="PTHR40128">
    <property type="entry name" value="EXPRESSED PROTEIN"/>
    <property type="match status" value="1"/>
</dbReference>
<dbReference type="AlphaFoldDB" id="A0A6B0YNJ4"/>